<feature type="repeat" description="TPR" evidence="3">
    <location>
        <begin position="42"/>
        <end position="75"/>
    </location>
</feature>
<dbReference type="Gene3D" id="1.25.40.10">
    <property type="entry name" value="Tetratricopeptide repeat domain"/>
    <property type="match status" value="2"/>
</dbReference>
<comment type="caution">
    <text evidence="5">The sequence shown here is derived from an EMBL/GenBank/DDBJ whole genome shotgun (WGS) entry which is preliminary data.</text>
</comment>
<name>A0A2T0A5V8_RHOTO</name>
<dbReference type="AlphaFoldDB" id="A0A2T0A5V8"/>
<dbReference type="InterPro" id="IPR019734">
    <property type="entry name" value="TPR_rpt"/>
</dbReference>
<gene>
    <name evidence="5" type="ORF">AAT19DRAFT_16148</name>
</gene>
<dbReference type="SMART" id="SM00028">
    <property type="entry name" value="TPR"/>
    <property type="match status" value="5"/>
</dbReference>
<protein>
    <recommendedName>
        <fullName evidence="7">Tetratricopeptide repeat containing protein</fullName>
    </recommendedName>
</protein>
<keyword evidence="1" id="KW-0677">Repeat</keyword>
<feature type="repeat" description="TPR" evidence="3">
    <location>
        <begin position="635"/>
        <end position="668"/>
    </location>
</feature>
<evidence type="ECO:0008006" key="7">
    <source>
        <dbReference type="Google" id="ProtNLM"/>
    </source>
</evidence>
<dbReference type="GO" id="GO:0006620">
    <property type="term" value="P:post-translational protein targeting to endoplasmic reticulum membrane"/>
    <property type="evidence" value="ECO:0007669"/>
    <property type="project" value="TreeGrafter"/>
</dbReference>
<dbReference type="GO" id="GO:0016020">
    <property type="term" value="C:membrane"/>
    <property type="evidence" value="ECO:0007669"/>
    <property type="project" value="TreeGrafter"/>
</dbReference>
<dbReference type="GO" id="GO:0072380">
    <property type="term" value="C:TRC complex"/>
    <property type="evidence" value="ECO:0007669"/>
    <property type="project" value="TreeGrafter"/>
</dbReference>
<evidence type="ECO:0000256" key="4">
    <source>
        <dbReference type="SAM" id="MobiDB-lite"/>
    </source>
</evidence>
<dbReference type="OrthoDB" id="2528277at2759"/>
<keyword evidence="2 3" id="KW-0802">TPR repeat</keyword>
<dbReference type="InterPro" id="IPR011990">
    <property type="entry name" value="TPR-like_helical_dom_sf"/>
</dbReference>
<proteinExistence type="predicted"/>
<dbReference type="GO" id="GO:0060090">
    <property type="term" value="F:molecular adaptor activity"/>
    <property type="evidence" value="ECO:0007669"/>
    <property type="project" value="TreeGrafter"/>
</dbReference>
<evidence type="ECO:0000256" key="2">
    <source>
        <dbReference type="ARBA" id="ARBA00022803"/>
    </source>
</evidence>
<organism evidence="5 6">
    <name type="scientific">Rhodotorula toruloides</name>
    <name type="common">Yeast</name>
    <name type="synonym">Rhodosporidium toruloides</name>
    <dbReference type="NCBI Taxonomy" id="5286"/>
    <lineage>
        <taxon>Eukaryota</taxon>
        <taxon>Fungi</taxon>
        <taxon>Dikarya</taxon>
        <taxon>Basidiomycota</taxon>
        <taxon>Pucciniomycotina</taxon>
        <taxon>Microbotryomycetes</taxon>
        <taxon>Sporidiobolales</taxon>
        <taxon>Sporidiobolaceae</taxon>
        <taxon>Rhodotorula</taxon>
    </lineage>
</organism>
<evidence type="ECO:0000313" key="6">
    <source>
        <dbReference type="Proteomes" id="UP000239560"/>
    </source>
</evidence>
<evidence type="ECO:0000256" key="1">
    <source>
        <dbReference type="ARBA" id="ARBA00022737"/>
    </source>
</evidence>
<feature type="compositionally biased region" description="Basic and acidic residues" evidence="4">
    <location>
        <begin position="585"/>
        <end position="598"/>
    </location>
</feature>
<dbReference type="SUPFAM" id="SSF48452">
    <property type="entry name" value="TPR-like"/>
    <property type="match status" value="2"/>
</dbReference>
<dbReference type="PROSITE" id="PS50005">
    <property type="entry name" value="TPR"/>
    <property type="match status" value="2"/>
</dbReference>
<evidence type="ECO:0000313" key="5">
    <source>
        <dbReference type="EMBL" id="PRQ73395.1"/>
    </source>
</evidence>
<feature type="region of interest" description="Disordered" evidence="4">
    <location>
        <begin position="122"/>
        <end position="151"/>
    </location>
</feature>
<dbReference type="Proteomes" id="UP000239560">
    <property type="component" value="Unassembled WGS sequence"/>
</dbReference>
<reference evidence="5 6" key="1">
    <citation type="journal article" date="2018" name="Elife">
        <title>Functional genomics of lipid metabolism in the oleaginous yeast Rhodosporidium toruloides.</title>
        <authorList>
            <person name="Coradetti S.T."/>
            <person name="Pinel D."/>
            <person name="Geiselman G."/>
            <person name="Ito M."/>
            <person name="Mondo S."/>
            <person name="Reilly M.C."/>
            <person name="Cheng Y.F."/>
            <person name="Bauer S."/>
            <person name="Grigoriev I."/>
            <person name="Gladden J.M."/>
            <person name="Simmons B.A."/>
            <person name="Brem R."/>
            <person name="Arkin A.P."/>
            <person name="Skerker J.M."/>
        </authorList>
    </citation>
    <scope>NUCLEOTIDE SEQUENCE [LARGE SCALE GENOMIC DNA]</scope>
    <source>
        <strain evidence="5 6">NBRC 0880</strain>
    </source>
</reference>
<evidence type="ECO:0000256" key="3">
    <source>
        <dbReference type="PROSITE-ProRule" id="PRU00339"/>
    </source>
</evidence>
<dbReference type="PANTHER" id="PTHR45831:SF5">
    <property type="entry name" value="STI1 DOMAIN-CONTAINING PROTEIN"/>
    <property type="match status" value="1"/>
</dbReference>
<feature type="region of interest" description="Disordered" evidence="4">
    <location>
        <begin position="585"/>
        <end position="604"/>
    </location>
</feature>
<dbReference type="PANTHER" id="PTHR45831">
    <property type="entry name" value="LD24721P"/>
    <property type="match status" value="1"/>
</dbReference>
<accession>A0A2T0A5V8</accession>
<dbReference type="EMBL" id="LCTV02000008">
    <property type="protein sequence ID" value="PRQ73395.1"/>
    <property type="molecule type" value="Genomic_DNA"/>
</dbReference>
<sequence>MATTTEDLKSKANAAYSKKDWREAVRLFADVVEQEQDGPAKATLLAKRSTAYVKLEDYSSALADAERAVEADPSAALAQIRIAEAALKLKEFEKAEKAYVRAGELATDTSSRKRYKEALKSIQRAARHEATTQEKSAPPHPRPRQARRQPAIETWRDRLIRSMTNEGFQYQPEGGIAVALAAWNQCELGLQHLHRTVYMVPAGLHVDLFNPDCLTMFCDCILSTELGFHLTPSPNPGDLPTLTKLSKLIEAEADKGDFRKYLTDSKWTPQRIVQDLNKRISVEGRQLIRRFTASLINGRIIGGFFCHYAKKHSPSAFRSSRSYKRGLTGAVRPAEQAVASYRLALDVLEEGKRQWAYESQGTRCLSELKLTGISTSAEALMRGHKQAKTDEERRDFPLDEIEELADSLLELLPRWEAYAGLAYASAYRAEEPFRNQQPGVPDIVNLDVARQANDWYDAAAAAMPFDWHQKRDILWAGLRLRLLTGGSTIKEVRECAAEAKRVDDFATRFFGPLPVKHEPRDFVDLQAQACEQWLCTAGPHHSPNSILKPIPRIHCPPGFDSDTFRPGGGRGQHCLVAEELEQGDRLLDKGDQEGEGRRRAASLHSNRSAAYLQVNKYDAALRDAEEAVLKRPTWSKAKARMAEVYARQQIFDLAKSSYERAIELAEDDATRERYQASLKTTKEAEEKAKSKNQGLRAAARPAAEMQQRLFVNRVALAVANGTYVLRPAGGMALSLHSYRTLQMGMKDLQENNRKIPGTDQMKIFAFSHAISLICECLVMDDMTFALEYGDEPGFPIPDKIDKLIKAELQQGGCLKYFTGAIWAPRAIIADLNSRVATEGRQHIRQATCPVHDLKLAIALLDEGNRMWSNERFADRGNTFKPTFVRNARVLLMQTLVLATRDMKTAAAKRAYKLEDVEEIADRVIREHPPEEWHPRDGSTMRVCYSAYPVWEAYLARGYVWGIHAGVPLLDIKPRKYAFADLAAAKNAAEAYDKAAAILEDEAPDFTRYCFVLWYATHWRLRAGGLSVRELRSRVNKAKEATEETKRFVEDIEDSFDDIRKFCEQQLKSLNESLRSAPPGITDRNTIKPIPTLNCTGLPRSFNTASLIDQQEFGRLPGDIGCIDQCG</sequence>
<dbReference type="InterPro" id="IPR047150">
    <property type="entry name" value="SGT"/>
</dbReference>